<reference evidence="2 3" key="1">
    <citation type="journal article" date="2013" name="PLoS Genet.">
        <title>The genome and development-dependent transcriptomes of Pyronema confluens: a window into fungal evolution.</title>
        <authorList>
            <person name="Traeger S."/>
            <person name="Altegoer F."/>
            <person name="Freitag M."/>
            <person name="Gabaldon T."/>
            <person name="Kempken F."/>
            <person name="Kumar A."/>
            <person name="Marcet-Houben M."/>
            <person name="Poggeler S."/>
            <person name="Stajich J.E."/>
            <person name="Nowrousian M."/>
        </authorList>
    </citation>
    <scope>NUCLEOTIDE SEQUENCE [LARGE SCALE GENOMIC DNA]</scope>
    <source>
        <strain evidence="3">CBS 100304</strain>
        <tissue evidence="2">Vegetative mycelium</tissue>
    </source>
</reference>
<accession>U4KX31</accession>
<sequence length="187" mass="20996">MRISVHIPKRFLSDAHRKDVARRRCVWGTEVYTDDSDTLGVLMHTGKLPTWLSEDVESPEQFVKSTERKIIKDGVLSASPAAATATAAANSNKSANAKEELLTIPHGKDLLVVLLIIPRLERYTGTVRNALKSRSWNAIHDRMSYSIWEMHWVEAGEAESRGGEGKKRRYSFESSLSFSTPSARLKQ</sequence>
<dbReference type="AlphaFoldDB" id="U4KX31"/>
<keyword evidence="3" id="KW-1185">Reference proteome</keyword>
<protein>
    <submittedName>
        <fullName evidence="2">Uncharacterized protein</fullName>
    </submittedName>
</protein>
<feature type="compositionally biased region" description="Low complexity" evidence="1">
    <location>
        <begin position="172"/>
        <end position="187"/>
    </location>
</feature>
<evidence type="ECO:0000313" key="3">
    <source>
        <dbReference type="Proteomes" id="UP000018144"/>
    </source>
</evidence>
<name>U4KX31_PYROM</name>
<evidence type="ECO:0000313" key="2">
    <source>
        <dbReference type="EMBL" id="CCX06306.1"/>
    </source>
</evidence>
<proteinExistence type="predicted"/>
<dbReference type="EMBL" id="HF935285">
    <property type="protein sequence ID" value="CCX06306.1"/>
    <property type="molecule type" value="Genomic_DNA"/>
</dbReference>
<feature type="region of interest" description="Disordered" evidence="1">
    <location>
        <begin position="158"/>
        <end position="187"/>
    </location>
</feature>
<organism evidence="2 3">
    <name type="scientific">Pyronema omphalodes (strain CBS 100304)</name>
    <name type="common">Pyronema confluens</name>
    <dbReference type="NCBI Taxonomy" id="1076935"/>
    <lineage>
        <taxon>Eukaryota</taxon>
        <taxon>Fungi</taxon>
        <taxon>Dikarya</taxon>
        <taxon>Ascomycota</taxon>
        <taxon>Pezizomycotina</taxon>
        <taxon>Pezizomycetes</taxon>
        <taxon>Pezizales</taxon>
        <taxon>Pyronemataceae</taxon>
        <taxon>Pyronema</taxon>
    </lineage>
</organism>
<dbReference type="OrthoDB" id="3596986at2759"/>
<gene>
    <name evidence="2" type="ORF">PCON_05893</name>
</gene>
<dbReference type="STRING" id="1076935.U4KX31"/>
<evidence type="ECO:0000256" key="1">
    <source>
        <dbReference type="SAM" id="MobiDB-lite"/>
    </source>
</evidence>
<dbReference type="Pfam" id="PF08642">
    <property type="entry name" value="Rxt3"/>
    <property type="match status" value="1"/>
</dbReference>
<dbReference type="InterPro" id="IPR013951">
    <property type="entry name" value="Rxt3"/>
</dbReference>
<dbReference type="Proteomes" id="UP000018144">
    <property type="component" value="Unassembled WGS sequence"/>
</dbReference>